<reference evidence="2" key="1">
    <citation type="journal article" date="2023" name="bioRxiv">
        <title>Scaffold-level genome assemblies of two parasitoid biocontrol wasps reveal the parthenogenesis mechanism and an associated novel virus.</title>
        <authorList>
            <person name="Inwood S."/>
            <person name="Skelly J."/>
            <person name="Guhlin J."/>
            <person name="Harrop T."/>
            <person name="Goldson S."/>
            <person name="Dearden P."/>
        </authorList>
    </citation>
    <scope>NUCLEOTIDE SEQUENCE</scope>
    <source>
        <strain evidence="2">Irish</strain>
        <tissue evidence="2">Whole body</tissue>
    </source>
</reference>
<keyword evidence="3" id="KW-1185">Reference proteome</keyword>
<evidence type="ECO:0000313" key="3">
    <source>
        <dbReference type="Proteomes" id="UP001168990"/>
    </source>
</evidence>
<organism evidence="2 3">
    <name type="scientific">Microctonus aethiopoides</name>
    <dbReference type="NCBI Taxonomy" id="144406"/>
    <lineage>
        <taxon>Eukaryota</taxon>
        <taxon>Metazoa</taxon>
        <taxon>Ecdysozoa</taxon>
        <taxon>Arthropoda</taxon>
        <taxon>Hexapoda</taxon>
        <taxon>Insecta</taxon>
        <taxon>Pterygota</taxon>
        <taxon>Neoptera</taxon>
        <taxon>Endopterygota</taxon>
        <taxon>Hymenoptera</taxon>
        <taxon>Apocrita</taxon>
        <taxon>Ichneumonoidea</taxon>
        <taxon>Braconidae</taxon>
        <taxon>Euphorinae</taxon>
        <taxon>Microctonus</taxon>
    </lineage>
</organism>
<evidence type="ECO:0000256" key="1">
    <source>
        <dbReference type="SAM" id="MobiDB-lite"/>
    </source>
</evidence>
<dbReference type="AlphaFoldDB" id="A0AA39C2D9"/>
<dbReference type="EMBL" id="JAQQBS010002449">
    <property type="protein sequence ID" value="KAK0156753.1"/>
    <property type="molecule type" value="Genomic_DNA"/>
</dbReference>
<feature type="region of interest" description="Disordered" evidence="1">
    <location>
        <begin position="149"/>
        <end position="176"/>
    </location>
</feature>
<comment type="caution">
    <text evidence="2">The sequence shown here is derived from an EMBL/GenBank/DDBJ whole genome shotgun (WGS) entry which is preliminary data.</text>
</comment>
<proteinExistence type="predicted"/>
<evidence type="ECO:0000313" key="2">
    <source>
        <dbReference type="EMBL" id="KAK0156753.1"/>
    </source>
</evidence>
<protein>
    <submittedName>
        <fullName evidence="2">Uncharacterized protein</fullName>
    </submittedName>
</protein>
<accession>A0AA39C2D9</accession>
<dbReference type="Proteomes" id="UP001168990">
    <property type="component" value="Unassembled WGS sequence"/>
</dbReference>
<reference evidence="2" key="2">
    <citation type="submission" date="2023-03" db="EMBL/GenBank/DDBJ databases">
        <authorList>
            <person name="Inwood S.N."/>
            <person name="Skelly J.G."/>
            <person name="Guhlin J."/>
            <person name="Harrop T.W.R."/>
            <person name="Goldson S.G."/>
            <person name="Dearden P.K."/>
        </authorList>
    </citation>
    <scope>NUCLEOTIDE SEQUENCE</scope>
    <source>
        <strain evidence="2">Irish</strain>
        <tissue evidence="2">Whole body</tissue>
    </source>
</reference>
<sequence>MEYCQLNYTIHVPREWYVGENNLDWMDDIISDVLTYMQTWGTTRGAVITRNGLPTIVMIDHQNQMWWFRRLRQEDDHRPEHVGYFPPLAMEYEEDMWGPIICRNVDGVYCVAGNNDDDDDDDDINNVIIDNDFDYYDLINDNNINFNEDDENDVSVDDDSGISLNDYDDDDDDDNF</sequence>
<gene>
    <name evidence="2" type="ORF">PV328_012358</name>
</gene>
<name>A0AA39C2D9_9HYME</name>